<dbReference type="SUPFAM" id="SSF100895">
    <property type="entry name" value="Kazal-type serine protease inhibitors"/>
    <property type="match status" value="1"/>
</dbReference>
<dbReference type="SMART" id="SM00280">
    <property type="entry name" value="KAZAL"/>
    <property type="match status" value="1"/>
</dbReference>
<keyword evidence="1" id="KW-0732">Signal</keyword>
<dbReference type="Proteomes" id="UP001458880">
    <property type="component" value="Unassembled WGS sequence"/>
</dbReference>
<evidence type="ECO:0000256" key="1">
    <source>
        <dbReference type="SAM" id="SignalP"/>
    </source>
</evidence>
<dbReference type="InterPro" id="IPR002350">
    <property type="entry name" value="Kazal_dom"/>
</dbReference>
<organism evidence="3 4">
    <name type="scientific">Popillia japonica</name>
    <name type="common">Japanese beetle</name>
    <dbReference type="NCBI Taxonomy" id="7064"/>
    <lineage>
        <taxon>Eukaryota</taxon>
        <taxon>Metazoa</taxon>
        <taxon>Ecdysozoa</taxon>
        <taxon>Arthropoda</taxon>
        <taxon>Hexapoda</taxon>
        <taxon>Insecta</taxon>
        <taxon>Pterygota</taxon>
        <taxon>Neoptera</taxon>
        <taxon>Endopterygota</taxon>
        <taxon>Coleoptera</taxon>
        <taxon>Polyphaga</taxon>
        <taxon>Scarabaeiformia</taxon>
        <taxon>Scarabaeidae</taxon>
        <taxon>Rutelinae</taxon>
        <taxon>Popillia</taxon>
    </lineage>
</organism>
<dbReference type="Gene3D" id="3.30.60.30">
    <property type="match status" value="1"/>
</dbReference>
<dbReference type="Pfam" id="PF00050">
    <property type="entry name" value="Kazal_1"/>
    <property type="match status" value="1"/>
</dbReference>
<keyword evidence="3" id="KW-0722">Serine protease inhibitor</keyword>
<sequence>MWLDKYLIWFVVAYLSMTDSLLAYQNKVYNTYWDHMPVWDVQKSRRPLRQIQQNFPNNDAIVFEDDYPNPNVIAQRPTTRRPPTTTVAIPGMGTPRSPCEEACLVTSEYNPICGTDGLTYTNTGRLNCAIRCGKRVDRAYLGRCSRII</sequence>
<feature type="domain" description="Kazal-like" evidence="2">
    <location>
        <begin position="93"/>
        <end position="146"/>
    </location>
</feature>
<evidence type="ECO:0000313" key="3">
    <source>
        <dbReference type="EMBL" id="KAK9710357.1"/>
    </source>
</evidence>
<keyword evidence="4" id="KW-1185">Reference proteome</keyword>
<evidence type="ECO:0000313" key="4">
    <source>
        <dbReference type="Proteomes" id="UP001458880"/>
    </source>
</evidence>
<dbReference type="InterPro" id="IPR039932">
    <property type="entry name" value="Spink4-like"/>
</dbReference>
<dbReference type="CDD" id="cd00104">
    <property type="entry name" value="KAZAL_FS"/>
    <property type="match status" value="1"/>
</dbReference>
<dbReference type="PROSITE" id="PS51465">
    <property type="entry name" value="KAZAL_2"/>
    <property type="match status" value="1"/>
</dbReference>
<feature type="chain" id="PRO_5043867156" evidence="1">
    <location>
        <begin position="24"/>
        <end position="148"/>
    </location>
</feature>
<dbReference type="PANTHER" id="PTHR21179:SF1">
    <property type="entry name" value="KAZ1-TYPE SERINE PROTEASE INHIBITOR-LIKE PROTEIN TYPE EPSILON-RELATED"/>
    <property type="match status" value="1"/>
</dbReference>
<dbReference type="AlphaFoldDB" id="A0AAW1JZG8"/>
<accession>A0AAW1JZG8</accession>
<dbReference type="GO" id="GO:0004867">
    <property type="term" value="F:serine-type endopeptidase inhibitor activity"/>
    <property type="evidence" value="ECO:0007669"/>
    <property type="project" value="UniProtKB-KW"/>
</dbReference>
<comment type="caution">
    <text evidence="3">The sequence shown here is derived from an EMBL/GenBank/DDBJ whole genome shotgun (WGS) entry which is preliminary data.</text>
</comment>
<gene>
    <name evidence="3" type="ORF">QE152_g26064</name>
</gene>
<name>A0AAW1JZG8_POPJA</name>
<protein>
    <submittedName>
        <fullName evidence="3">Kazal-type serine protease inhibitor domain</fullName>
    </submittedName>
</protein>
<feature type="signal peptide" evidence="1">
    <location>
        <begin position="1"/>
        <end position="23"/>
    </location>
</feature>
<dbReference type="EMBL" id="JASPKY010000294">
    <property type="protein sequence ID" value="KAK9710357.1"/>
    <property type="molecule type" value="Genomic_DNA"/>
</dbReference>
<keyword evidence="3" id="KW-0646">Protease inhibitor</keyword>
<dbReference type="InterPro" id="IPR036058">
    <property type="entry name" value="Kazal_dom_sf"/>
</dbReference>
<proteinExistence type="predicted"/>
<reference evidence="3 4" key="1">
    <citation type="journal article" date="2024" name="BMC Genomics">
        <title>De novo assembly and annotation of Popillia japonica's genome with initial clues to its potential as an invasive pest.</title>
        <authorList>
            <person name="Cucini C."/>
            <person name="Boschi S."/>
            <person name="Funari R."/>
            <person name="Cardaioli E."/>
            <person name="Iannotti N."/>
            <person name="Marturano G."/>
            <person name="Paoli F."/>
            <person name="Bruttini M."/>
            <person name="Carapelli A."/>
            <person name="Frati F."/>
            <person name="Nardi F."/>
        </authorList>
    </citation>
    <scope>NUCLEOTIDE SEQUENCE [LARGE SCALE GENOMIC DNA]</scope>
    <source>
        <strain evidence="3">DMR45628</strain>
    </source>
</reference>
<dbReference type="PANTHER" id="PTHR21179">
    <property type="entry name" value="SERINE-TYPE ENDOPEPTIDASE INHIBITOR"/>
    <property type="match status" value="1"/>
</dbReference>
<evidence type="ECO:0000259" key="2">
    <source>
        <dbReference type="PROSITE" id="PS51465"/>
    </source>
</evidence>